<dbReference type="InterPro" id="IPR036412">
    <property type="entry name" value="HAD-like_sf"/>
</dbReference>
<dbReference type="InterPro" id="IPR023198">
    <property type="entry name" value="PGP-like_dom2"/>
</dbReference>
<protein>
    <submittedName>
        <fullName evidence="5">Glutathione synthase</fullName>
    </submittedName>
</protein>
<evidence type="ECO:0000256" key="1">
    <source>
        <dbReference type="ARBA" id="ARBA00001946"/>
    </source>
</evidence>
<dbReference type="InterPro" id="IPR006439">
    <property type="entry name" value="HAD-SF_hydro_IA"/>
</dbReference>
<keyword evidence="6" id="KW-1185">Reference proteome</keyword>
<dbReference type="InterPro" id="IPR041492">
    <property type="entry name" value="HAD_2"/>
</dbReference>
<dbReference type="PANTHER" id="PTHR18901">
    <property type="entry name" value="2-DEOXYGLUCOSE-6-PHOSPHATE PHOSPHATASE 2"/>
    <property type="match status" value="1"/>
</dbReference>
<keyword evidence="4" id="KW-0460">Magnesium</keyword>
<evidence type="ECO:0000256" key="3">
    <source>
        <dbReference type="ARBA" id="ARBA00022801"/>
    </source>
</evidence>
<comment type="cofactor">
    <cofactor evidence="1">
        <name>Mg(2+)</name>
        <dbReference type="ChEBI" id="CHEBI:18420"/>
    </cofactor>
</comment>
<dbReference type="NCBIfam" id="TIGR01509">
    <property type="entry name" value="HAD-SF-IA-v3"/>
    <property type="match status" value="1"/>
</dbReference>
<accession>A0A9P6UCL8</accession>
<comment type="caution">
    <text evidence="5">The sequence shown here is derived from an EMBL/GenBank/DDBJ whole genome shotgun (WGS) entry which is preliminary data.</text>
</comment>
<dbReference type="FunFam" id="3.40.50.1000:FF:000055">
    <property type="entry name" value="Haloacid dehalogenase-like hydrolase family protein"/>
    <property type="match status" value="1"/>
</dbReference>
<dbReference type="SFLD" id="SFLDS00003">
    <property type="entry name" value="Haloacid_Dehalogenase"/>
    <property type="match status" value="1"/>
</dbReference>
<evidence type="ECO:0000256" key="4">
    <source>
        <dbReference type="ARBA" id="ARBA00022842"/>
    </source>
</evidence>
<dbReference type="GO" id="GO:0046872">
    <property type="term" value="F:metal ion binding"/>
    <property type="evidence" value="ECO:0007669"/>
    <property type="project" value="UniProtKB-KW"/>
</dbReference>
<dbReference type="GO" id="GO:0016791">
    <property type="term" value="F:phosphatase activity"/>
    <property type="evidence" value="ECO:0007669"/>
    <property type="project" value="UniProtKB-ARBA"/>
</dbReference>
<dbReference type="PANTHER" id="PTHR18901:SF38">
    <property type="entry name" value="PSEUDOURIDINE-5'-PHOSPHATASE"/>
    <property type="match status" value="1"/>
</dbReference>
<keyword evidence="2" id="KW-0479">Metal-binding</keyword>
<dbReference type="EMBL" id="JAAAJB010000024">
    <property type="protein sequence ID" value="KAG0269477.1"/>
    <property type="molecule type" value="Genomic_DNA"/>
</dbReference>
<gene>
    <name evidence="5" type="primary">GS1</name>
    <name evidence="5" type="ORF">DFQ27_003389</name>
</gene>
<dbReference type="OrthoDB" id="40579at2759"/>
<reference evidence="5" key="1">
    <citation type="journal article" date="2020" name="Fungal Divers.">
        <title>Resolving the Mortierellaceae phylogeny through synthesis of multi-gene phylogenetics and phylogenomics.</title>
        <authorList>
            <person name="Vandepol N."/>
            <person name="Liber J."/>
            <person name="Desiro A."/>
            <person name="Na H."/>
            <person name="Kennedy M."/>
            <person name="Barry K."/>
            <person name="Grigoriev I.V."/>
            <person name="Miller A.N."/>
            <person name="O'Donnell K."/>
            <person name="Stajich J.E."/>
            <person name="Bonito G."/>
        </authorList>
    </citation>
    <scope>NUCLEOTIDE SEQUENCE</scope>
    <source>
        <strain evidence="5">BC1065</strain>
    </source>
</reference>
<dbReference type="SUPFAM" id="SSF56784">
    <property type="entry name" value="HAD-like"/>
    <property type="match status" value="1"/>
</dbReference>
<sequence>MAKSTEEPSAPAHKITHCIFDMDGLLINTETLYTEITSEILARFGKTYDFELKAKVMGRRELESAQIIVKESGADMTPEEYLHERHLLQLERFPHCKPLPGVMRLIKHLKENNIPIAVATSSFKKNFDLKSQNNQDLFSLFDVIVCGDDPAIHKGKPNPDIFYVARDRLAERFGHQNIQNENCLVFEDSPIGVQAGVNASMPVLWVPDENIARLYPNLEGPALKIDSLEEFDPAFFGLPPW</sequence>
<evidence type="ECO:0000256" key="2">
    <source>
        <dbReference type="ARBA" id="ARBA00022723"/>
    </source>
</evidence>
<dbReference type="FunFam" id="1.10.150.240:FF:000001">
    <property type="entry name" value="Haloacid dehalogenase-like hydrolase domain"/>
    <property type="match status" value="1"/>
</dbReference>
<organism evidence="5 6">
    <name type="scientific">Actinomortierella ambigua</name>
    <dbReference type="NCBI Taxonomy" id="1343610"/>
    <lineage>
        <taxon>Eukaryota</taxon>
        <taxon>Fungi</taxon>
        <taxon>Fungi incertae sedis</taxon>
        <taxon>Mucoromycota</taxon>
        <taxon>Mortierellomycotina</taxon>
        <taxon>Mortierellomycetes</taxon>
        <taxon>Mortierellales</taxon>
        <taxon>Mortierellaceae</taxon>
        <taxon>Actinomortierella</taxon>
    </lineage>
</organism>
<dbReference type="Gene3D" id="3.40.50.1000">
    <property type="entry name" value="HAD superfamily/HAD-like"/>
    <property type="match status" value="1"/>
</dbReference>
<proteinExistence type="predicted"/>
<dbReference type="Pfam" id="PF13419">
    <property type="entry name" value="HAD_2"/>
    <property type="match status" value="1"/>
</dbReference>
<dbReference type="AlphaFoldDB" id="A0A9P6UCL8"/>
<dbReference type="SFLD" id="SFLDG01129">
    <property type="entry name" value="C1.5:_HAD__Beta-PGM__Phosphata"/>
    <property type="match status" value="1"/>
</dbReference>
<dbReference type="Gene3D" id="1.10.150.240">
    <property type="entry name" value="Putative phosphatase, domain 2"/>
    <property type="match status" value="1"/>
</dbReference>
<evidence type="ECO:0000313" key="5">
    <source>
        <dbReference type="EMBL" id="KAG0269477.1"/>
    </source>
</evidence>
<dbReference type="Proteomes" id="UP000807716">
    <property type="component" value="Unassembled WGS sequence"/>
</dbReference>
<name>A0A9P6UCL8_9FUNG</name>
<keyword evidence="3" id="KW-0378">Hydrolase</keyword>
<evidence type="ECO:0000313" key="6">
    <source>
        <dbReference type="Proteomes" id="UP000807716"/>
    </source>
</evidence>
<dbReference type="InterPro" id="IPR023214">
    <property type="entry name" value="HAD_sf"/>
</dbReference>